<dbReference type="InterPro" id="IPR050433">
    <property type="entry name" value="Myc_transcription_factors"/>
</dbReference>
<protein>
    <submittedName>
        <fullName evidence="3">MYC</fullName>
    </submittedName>
</protein>
<feature type="compositionally biased region" description="Low complexity" evidence="2">
    <location>
        <begin position="347"/>
        <end position="376"/>
    </location>
</feature>
<dbReference type="GO" id="GO:0046983">
    <property type="term" value="F:protein dimerization activity"/>
    <property type="evidence" value="ECO:0007669"/>
    <property type="project" value="InterPro"/>
</dbReference>
<proteinExistence type="predicted"/>
<feature type="compositionally biased region" description="Low complexity" evidence="2">
    <location>
        <begin position="386"/>
        <end position="403"/>
    </location>
</feature>
<feature type="region of interest" description="Disordered" evidence="2">
    <location>
        <begin position="499"/>
        <end position="528"/>
    </location>
</feature>
<dbReference type="Gene3D" id="4.10.280.10">
    <property type="entry name" value="Helix-loop-helix DNA-binding domain"/>
    <property type="match status" value="1"/>
</dbReference>
<reference evidence="3" key="1">
    <citation type="submission" date="2021-02" db="EMBL/GenBank/DDBJ databases">
        <authorList>
            <person name="Bekaert M."/>
        </authorList>
    </citation>
    <scope>NUCLEOTIDE SEQUENCE</scope>
    <source>
        <strain evidence="3">IoA-00</strain>
    </source>
</reference>
<dbReference type="SMART" id="SM00353">
    <property type="entry name" value="HLH"/>
    <property type="match status" value="1"/>
</dbReference>
<feature type="compositionally biased region" description="Polar residues" evidence="2">
    <location>
        <begin position="512"/>
        <end position="521"/>
    </location>
</feature>
<evidence type="ECO:0000313" key="4">
    <source>
        <dbReference type="Proteomes" id="UP000675881"/>
    </source>
</evidence>
<feature type="region of interest" description="Disordered" evidence="2">
    <location>
        <begin position="304"/>
        <end position="407"/>
    </location>
</feature>
<dbReference type="SUPFAM" id="SSF47459">
    <property type="entry name" value="HLH, helix-loop-helix DNA-binding domain"/>
    <property type="match status" value="1"/>
</dbReference>
<sequence length="528" mass="58794">MSLGNPLDPCIQDYEDYIKKEFAVVEELFTPAFEVEETKLWCKEEDEEDQLGAVPELDDLMDTSEASPDVIIPDLFQDLADLNSSDFFEEFSSQSKDSLSDVESFLGPCPTLEEEDGLRSDIMWSSACLNEELPISSSNHNSSSSKRPRRDSTLSLMECAQNLFRDFELSGFPLMDTPLPSSEDDDEEEIDVVSFEQHKHHHHAKPSSNNTVTRLSTVRTNPGRSLLKSQQQPPIPVMDHGFGDHSYHSVVQPNAASAPMGILTPTETVQSLIKAKSPPINTSSPNSSSSKDNVKFKFRMKFKSNNSTSSSPSSSNSSSSDNSLLRTSCKRKSASNNTYCPPPPSTPTKSSASRNLNESFSKSSSPSSLKTTSSSKRSSHGGGGHNSCNNNNSGNNNNSSSRHSISEAKCREVRDLHNSMERQRRVDLRNNFDQLKVVVPELKDAEKASKLNILNKSAEYCKYLTSTDIRLRKEKEQLMNRNAALTQRLSQLRNVVDRKYQQHRLTEKKRSSNTATSSTHPQPIRTLA</sequence>
<dbReference type="Proteomes" id="UP000675881">
    <property type="component" value="Chromosome 3"/>
</dbReference>
<keyword evidence="1" id="KW-0238">DNA-binding</keyword>
<evidence type="ECO:0000256" key="1">
    <source>
        <dbReference type="ARBA" id="ARBA00023125"/>
    </source>
</evidence>
<dbReference type="GO" id="GO:0003677">
    <property type="term" value="F:DNA binding"/>
    <property type="evidence" value="ECO:0007669"/>
    <property type="project" value="UniProtKB-KW"/>
</dbReference>
<dbReference type="PANTHER" id="PTHR45851">
    <property type="entry name" value="MYC PROTO-ONCOGENE"/>
    <property type="match status" value="1"/>
</dbReference>
<accession>A0A7R8H6P5</accession>
<keyword evidence="4" id="KW-1185">Reference proteome</keyword>
<dbReference type="CDD" id="cd11400">
    <property type="entry name" value="bHLHzip_Myc"/>
    <property type="match status" value="1"/>
</dbReference>
<dbReference type="OrthoDB" id="5964374at2759"/>
<name>A0A7R8H6P5_LEPSM</name>
<gene>
    <name evidence="3" type="ORF">LSAA_7814</name>
</gene>
<evidence type="ECO:0000313" key="3">
    <source>
        <dbReference type="EMBL" id="CAF2887246.1"/>
    </source>
</evidence>
<organism evidence="3 4">
    <name type="scientific">Lepeophtheirus salmonis</name>
    <name type="common">Salmon louse</name>
    <name type="synonym">Caligus salmonis</name>
    <dbReference type="NCBI Taxonomy" id="72036"/>
    <lineage>
        <taxon>Eukaryota</taxon>
        <taxon>Metazoa</taxon>
        <taxon>Ecdysozoa</taxon>
        <taxon>Arthropoda</taxon>
        <taxon>Crustacea</taxon>
        <taxon>Multicrustacea</taxon>
        <taxon>Hexanauplia</taxon>
        <taxon>Copepoda</taxon>
        <taxon>Siphonostomatoida</taxon>
        <taxon>Caligidae</taxon>
        <taxon>Lepeophtheirus</taxon>
    </lineage>
</organism>
<dbReference type="EMBL" id="HG994582">
    <property type="protein sequence ID" value="CAF2887246.1"/>
    <property type="molecule type" value="Genomic_DNA"/>
</dbReference>
<dbReference type="InterPro" id="IPR011598">
    <property type="entry name" value="bHLH_dom"/>
</dbReference>
<feature type="compositionally biased region" description="Low complexity" evidence="2">
    <location>
        <begin position="304"/>
        <end position="323"/>
    </location>
</feature>
<dbReference type="PROSITE" id="PS50888">
    <property type="entry name" value="BHLH"/>
    <property type="match status" value="1"/>
</dbReference>
<dbReference type="AlphaFoldDB" id="A0A7R8H6P5"/>
<dbReference type="Pfam" id="PF00010">
    <property type="entry name" value="HLH"/>
    <property type="match status" value="1"/>
</dbReference>
<evidence type="ECO:0000256" key="2">
    <source>
        <dbReference type="SAM" id="MobiDB-lite"/>
    </source>
</evidence>
<dbReference type="FunFam" id="4.10.280.10:FF:000019">
    <property type="entry name" value="Myc proto-oncogene protein"/>
    <property type="match status" value="1"/>
</dbReference>
<dbReference type="InterPro" id="IPR036638">
    <property type="entry name" value="HLH_DNA-bd_sf"/>
</dbReference>
<feature type="compositionally biased region" description="Basic and acidic residues" evidence="2">
    <location>
        <begin position="499"/>
        <end position="510"/>
    </location>
</feature>